<feature type="active site" evidence="9">
    <location>
        <position position="282"/>
    </location>
</feature>
<evidence type="ECO:0000256" key="10">
    <source>
        <dbReference type="SAM" id="MobiDB-lite"/>
    </source>
</evidence>
<keyword evidence="8 9" id="KW-0012">Acyltransferase</keyword>
<feature type="active site" evidence="9">
    <location>
        <position position="146"/>
    </location>
</feature>
<keyword evidence="3 9" id="KW-0444">Lipid biosynthesis</keyword>
<dbReference type="Pfam" id="PF08545">
    <property type="entry name" value="ACP_syn_III"/>
    <property type="match status" value="1"/>
</dbReference>
<evidence type="ECO:0000313" key="13">
    <source>
        <dbReference type="EMBL" id="GAA1830638.1"/>
    </source>
</evidence>
<evidence type="ECO:0000313" key="14">
    <source>
        <dbReference type="Proteomes" id="UP001500449"/>
    </source>
</evidence>
<dbReference type="EC" id="2.3.1.180" evidence="9"/>
<comment type="caution">
    <text evidence="13">The sequence shown here is derived from an EMBL/GenBank/DDBJ whole genome shotgun (WGS) entry which is preliminary data.</text>
</comment>
<evidence type="ECO:0000256" key="9">
    <source>
        <dbReference type="HAMAP-Rule" id="MF_01815"/>
    </source>
</evidence>
<evidence type="ECO:0000256" key="5">
    <source>
        <dbReference type="ARBA" id="ARBA00022832"/>
    </source>
</evidence>
<comment type="domain">
    <text evidence="9">The last Arg residue of the ACP-binding site is essential for the weak association between ACP/AcpP and FabH.</text>
</comment>
<dbReference type="NCBIfam" id="TIGR00747">
    <property type="entry name" value="fabH"/>
    <property type="match status" value="1"/>
</dbReference>
<dbReference type="PANTHER" id="PTHR34069">
    <property type="entry name" value="3-OXOACYL-[ACYL-CARRIER-PROTEIN] SYNTHASE 3"/>
    <property type="match status" value="1"/>
</dbReference>
<evidence type="ECO:0000256" key="6">
    <source>
        <dbReference type="ARBA" id="ARBA00023098"/>
    </source>
</evidence>
<comment type="similarity">
    <text evidence="1 9">Belongs to the thiolase-like superfamily. FabH family.</text>
</comment>
<keyword evidence="2 9" id="KW-0963">Cytoplasm</keyword>
<evidence type="ECO:0000256" key="1">
    <source>
        <dbReference type="ARBA" id="ARBA00008642"/>
    </source>
</evidence>
<evidence type="ECO:0000256" key="7">
    <source>
        <dbReference type="ARBA" id="ARBA00023160"/>
    </source>
</evidence>
<reference evidence="13 14" key="1">
    <citation type="journal article" date="2019" name="Int. J. Syst. Evol. Microbiol.">
        <title>The Global Catalogue of Microorganisms (GCM) 10K type strain sequencing project: providing services to taxonomists for standard genome sequencing and annotation.</title>
        <authorList>
            <consortium name="The Broad Institute Genomics Platform"/>
            <consortium name="The Broad Institute Genome Sequencing Center for Infectious Disease"/>
            <person name="Wu L."/>
            <person name="Ma J."/>
        </authorList>
    </citation>
    <scope>NUCLEOTIDE SEQUENCE [LARGE SCALE GENOMIC DNA]</scope>
    <source>
        <strain evidence="13 14">JCM 16009</strain>
    </source>
</reference>
<dbReference type="Proteomes" id="UP001500449">
    <property type="component" value="Unassembled WGS sequence"/>
</dbReference>
<feature type="compositionally biased region" description="Basic residues" evidence="10">
    <location>
        <begin position="1"/>
        <end position="10"/>
    </location>
</feature>
<gene>
    <name evidence="9" type="primary">fabH</name>
    <name evidence="13" type="ORF">GCM10009836_05750</name>
</gene>
<dbReference type="Gene3D" id="3.40.47.10">
    <property type="match status" value="1"/>
</dbReference>
<comment type="catalytic activity">
    <reaction evidence="9">
        <text>malonyl-[ACP] + acetyl-CoA + H(+) = 3-oxobutanoyl-[ACP] + CO2 + CoA</text>
        <dbReference type="Rhea" id="RHEA:12080"/>
        <dbReference type="Rhea" id="RHEA-COMP:9623"/>
        <dbReference type="Rhea" id="RHEA-COMP:9625"/>
        <dbReference type="ChEBI" id="CHEBI:15378"/>
        <dbReference type="ChEBI" id="CHEBI:16526"/>
        <dbReference type="ChEBI" id="CHEBI:57287"/>
        <dbReference type="ChEBI" id="CHEBI:57288"/>
        <dbReference type="ChEBI" id="CHEBI:78449"/>
        <dbReference type="ChEBI" id="CHEBI:78450"/>
        <dbReference type="EC" id="2.3.1.180"/>
    </reaction>
</comment>
<protein>
    <recommendedName>
        <fullName evidence="9">Beta-ketoacyl-[acyl-carrier-protein] synthase III</fullName>
        <shortName evidence="9">Beta-ketoacyl-ACP synthase III</shortName>
        <shortName evidence="9">KAS III</shortName>
        <ecNumber evidence="9">2.3.1.180</ecNumber>
    </recommendedName>
    <alternativeName>
        <fullName evidence="9">3-oxoacyl-[acyl-carrier-protein] synthase 3</fullName>
    </alternativeName>
    <alternativeName>
        <fullName evidence="9">3-oxoacyl-[acyl-carrier-protein] synthase III</fullName>
    </alternativeName>
</protein>
<accession>A0ABN2MKM1</accession>
<keyword evidence="5 9" id="KW-0276">Fatty acid metabolism</keyword>
<feature type="region of interest" description="Disordered" evidence="10">
    <location>
        <begin position="1"/>
        <end position="30"/>
    </location>
</feature>
<dbReference type="InterPro" id="IPR004655">
    <property type="entry name" value="FabH"/>
</dbReference>
<dbReference type="NCBIfam" id="NF006829">
    <property type="entry name" value="PRK09352.1"/>
    <property type="match status" value="1"/>
</dbReference>
<proteinExistence type="inferred from homology"/>
<evidence type="ECO:0000256" key="2">
    <source>
        <dbReference type="ARBA" id="ARBA00022490"/>
    </source>
</evidence>
<dbReference type="InterPro" id="IPR016039">
    <property type="entry name" value="Thiolase-like"/>
</dbReference>
<feature type="domain" description="Beta-ketoacyl-[acyl-carrier-protein] synthase III N-terminal" evidence="12">
    <location>
        <begin position="140"/>
        <end position="220"/>
    </location>
</feature>
<comment type="subcellular location">
    <subcellularLocation>
        <location evidence="9">Cytoplasm</location>
    </subcellularLocation>
</comment>
<keyword evidence="6 9" id="KW-0443">Lipid metabolism</keyword>
<dbReference type="EMBL" id="BAAAQK010000003">
    <property type="protein sequence ID" value="GAA1830638.1"/>
    <property type="molecule type" value="Genomic_DNA"/>
</dbReference>
<comment type="subunit">
    <text evidence="9">Homodimer.</text>
</comment>
<dbReference type="Pfam" id="PF08541">
    <property type="entry name" value="ACP_syn_III_C"/>
    <property type="match status" value="1"/>
</dbReference>
<evidence type="ECO:0000259" key="11">
    <source>
        <dbReference type="Pfam" id="PF08541"/>
    </source>
</evidence>
<comment type="function">
    <text evidence="9">Catalyzes the condensation reaction of fatty acid synthesis by the addition to an acyl acceptor of two carbons from malonyl-ACP. Catalyzes the first condensation reaction which initiates fatty acid synthesis and may therefore play a role in governing the total rate of fatty acid production. Possesses both acetoacetyl-ACP synthase and acetyl transacylase activities. Its substrate specificity determines the biosynthesis of branched-chain and/or straight-chain of fatty acids.</text>
</comment>
<name>A0ABN2MKM1_9PSEU</name>
<evidence type="ECO:0000256" key="8">
    <source>
        <dbReference type="ARBA" id="ARBA00023315"/>
    </source>
</evidence>
<keyword evidence="9" id="KW-0511">Multifunctional enzyme</keyword>
<dbReference type="HAMAP" id="MF_01815">
    <property type="entry name" value="FabH"/>
    <property type="match status" value="1"/>
</dbReference>
<dbReference type="PANTHER" id="PTHR34069:SF2">
    <property type="entry name" value="BETA-KETOACYL-[ACYL-CARRIER-PROTEIN] SYNTHASE III"/>
    <property type="match status" value="1"/>
</dbReference>
<dbReference type="InterPro" id="IPR013747">
    <property type="entry name" value="ACP_syn_III_C"/>
</dbReference>
<dbReference type="SUPFAM" id="SSF53901">
    <property type="entry name" value="Thiolase-like"/>
    <property type="match status" value="1"/>
</dbReference>
<evidence type="ECO:0000259" key="12">
    <source>
        <dbReference type="Pfam" id="PF08545"/>
    </source>
</evidence>
<feature type="active site" evidence="9">
    <location>
        <position position="312"/>
    </location>
</feature>
<feature type="region of interest" description="ACP-binding" evidence="9">
    <location>
        <begin position="283"/>
        <end position="287"/>
    </location>
</feature>
<dbReference type="InterPro" id="IPR013751">
    <property type="entry name" value="ACP_syn_III_N"/>
</dbReference>
<organism evidence="13 14">
    <name type="scientific">Pseudonocardia ailaonensis</name>
    <dbReference type="NCBI Taxonomy" id="367279"/>
    <lineage>
        <taxon>Bacteria</taxon>
        <taxon>Bacillati</taxon>
        <taxon>Actinomycetota</taxon>
        <taxon>Actinomycetes</taxon>
        <taxon>Pseudonocardiales</taxon>
        <taxon>Pseudonocardiaceae</taxon>
        <taxon>Pseudonocardia</taxon>
    </lineage>
</organism>
<keyword evidence="4 9" id="KW-0808">Transferase</keyword>
<keyword evidence="7 9" id="KW-0275">Fatty acid biosynthesis</keyword>
<feature type="domain" description="Beta-ketoacyl-[acyl-carrier-protein] synthase III C-terminal" evidence="11">
    <location>
        <begin position="266"/>
        <end position="355"/>
    </location>
</feature>
<sequence>MAATAGRRHWSGPVAHPPTPNGYRLPMDPADRPTVRITGLGHALPPRVVTNDDLAASLDTSDEWIRSRSGIVTRRHVDPGTATSDLAAEAGAQALKSDVQAGGDGAVDLVIVATTTPDRSCPATAPLVAARLGLGTIPAFDVNAVCSGFLYGLHSAAGMIRGGAARSVLLVAADTFSTIIDPTDRRTAFLFGDGAGAMVLRAGGPDEADAVHALTLGSDGGEEELIIVPGGGSRDPESDNTWFTMQGQAVYRQAVDRMTRSSQEVLAQVGWQVADVDRFVGHQANRRILDAVAHRLGLPADKLVVNLDKVGNTAAASIPIALSDAAEHGFLRAGDKVVLAAFGGGSTWGAAALTWPSLP</sequence>
<keyword evidence="14" id="KW-1185">Reference proteome</keyword>
<dbReference type="CDD" id="cd00830">
    <property type="entry name" value="KAS_III"/>
    <property type="match status" value="1"/>
</dbReference>
<evidence type="ECO:0000256" key="3">
    <source>
        <dbReference type="ARBA" id="ARBA00022516"/>
    </source>
</evidence>
<comment type="pathway">
    <text evidence="9">Lipid metabolism; fatty acid biosynthesis.</text>
</comment>
<evidence type="ECO:0000256" key="4">
    <source>
        <dbReference type="ARBA" id="ARBA00022679"/>
    </source>
</evidence>